<name>A0ABT1Z272_9RHOB</name>
<reference evidence="1" key="1">
    <citation type="submission" date="2022-07" db="EMBL/GenBank/DDBJ databases">
        <title>Pseudosulfitobacter sp. strain AP-MA-4, whole genome sequence.</title>
        <authorList>
            <person name="Jiang Y."/>
        </authorList>
    </citation>
    <scope>NUCLEOTIDE SEQUENCE</scope>
    <source>
        <strain evidence="1">AP-MA-4</strain>
    </source>
</reference>
<gene>
    <name evidence="1" type="ORF">NTA49_11950</name>
</gene>
<protein>
    <submittedName>
        <fullName evidence="1">Uncharacterized protein</fullName>
    </submittedName>
</protein>
<keyword evidence="2" id="KW-1185">Reference proteome</keyword>
<dbReference type="RefSeq" id="WP_258295015.1">
    <property type="nucleotide sequence ID" value="NZ_JANKJG010000008.1"/>
</dbReference>
<dbReference type="EMBL" id="JANKJG010000008">
    <property type="protein sequence ID" value="MCR8827247.1"/>
    <property type="molecule type" value="Genomic_DNA"/>
</dbReference>
<accession>A0ABT1Z272</accession>
<sequence length="54" mass="5697">MAATGITDQLVEFAGTVPDRDARTVRAVRRRAGRARSDATAARADLARLAALMG</sequence>
<comment type="caution">
    <text evidence="1">The sequence shown here is derived from an EMBL/GenBank/DDBJ whole genome shotgun (WGS) entry which is preliminary data.</text>
</comment>
<evidence type="ECO:0000313" key="2">
    <source>
        <dbReference type="Proteomes" id="UP001165396"/>
    </source>
</evidence>
<dbReference type="Proteomes" id="UP001165396">
    <property type="component" value="Unassembled WGS sequence"/>
</dbReference>
<proteinExistence type="predicted"/>
<organism evidence="1 2">
    <name type="scientific">Pseudosulfitobacter koreensis</name>
    <dbReference type="NCBI Taxonomy" id="2968472"/>
    <lineage>
        <taxon>Bacteria</taxon>
        <taxon>Pseudomonadati</taxon>
        <taxon>Pseudomonadota</taxon>
        <taxon>Alphaproteobacteria</taxon>
        <taxon>Rhodobacterales</taxon>
        <taxon>Roseobacteraceae</taxon>
        <taxon>Pseudosulfitobacter</taxon>
    </lineage>
</organism>
<evidence type="ECO:0000313" key="1">
    <source>
        <dbReference type="EMBL" id="MCR8827247.1"/>
    </source>
</evidence>